<organism evidence="10">
    <name type="scientific">hydrothermal vent metagenome</name>
    <dbReference type="NCBI Taxonomy" id="652676"/>
    <lineage>
        <taxon>unclassified sequences</taxon>
        <taxon>metagenomes</taxon>
        <taxon>ecological metagenomes</taxon>
    </lineage>
</organism>
<evidence type="ECO:0000256" key="4">
    <source>
        <dbReference type="ARBA" id="ARBA00022519"/>
    </source>
</evidence>
<feature type="transmembrane region" description="Helical" evidence="8">
    <location>
        <begin position="141"/>
        <end position="166"/>
    </location>
</feature>
<feature type="transmembrane region" description="Helical" evidence="8">
    <location>
        <begin position="60"/>
        <end position="77"/>
    </location>
</feature>
<gene>
    <name evidence="10" type="ORF">MNBD_GAMMA04-532</name>
</gene>
<sequence length="190" mass="21461">MPLSHPITLLLKHFIRYQNHLQNQIGHTVAWASLLLVGITALVVILRYGFDTGSIALQESIMYTHAFLFMLGMAYTYQQDKHVRVDVFYAHYSIKKRAWVNLLGTLFLTLPTMSFILWSGWDYVAISWEISETSAESNGIAYLYLLKTLILIMAVLVIAQALSIAAQAGLTLLSNQESLTEENDHLEGKL</sequence>
<feature type="domain" description="Tripartite ATP-independent periplasmic transporters DctQ component" evidence="9">
    <location>
        <begin position="36"/>
        <end position="162"/>
    </location>
</feature>
<evidence type="ECO:0000256" key="1">
    <source>
        <dbReference type="ARBA" id="ARBA00004429"/>
    </source>
</evidence>
<feature type="transmembrane region" description="Helical" evidence="8">
    <location>
        <begin position="98"/>
        <end position="121"/>
    </location>
</feature>
<dbReference type="InterPro" id="IPR055348">
    <property type="entry name" value="DctQ"/>
</dbReference>
<dbReference type="PANTHER" id="PTHR35011:SF4">
    <property type="entry name" value="SLL1102 PROTEIN"/>
    <property type="match status" value="1"/>
</dbReference>
<protein>
    <recommendedName>
        <fullName evidence="9">Tripartite ATP-independent periplasmic transporters DctQ component domain-containing protein</fullName>
    </recommendedName>
</protein>
<reference evidence="10" key="1">
    <citation type="submission" date="2018-06" db="EMBL/GenBank/DDBJ databases">
        <authorList>
            <person name="Zhirakovskaya E."/>
        </authorList>
    </citation>
    <scope>NUCLEOTIDE SEQUENCE</scope>
</reference>
<dbReference type="PANTHER" id="PTHR35011">
    <property type="entry name" value="2,3-DIKETO-L-GULONATE TRAP TRANSPORTER SMALL PERMEASE PROTEIN YIAM"/>
    <property type="match status" value="1"/>
</dbReference>
<evidence type="ECO:0000256" key="2">
    <source>
        <dbReference type="ARBA" id="ARBA00022448"/>
    </source>
</evidence>
<evidence type="ECO:0000256" key="3">
    <source>
        <dbReference type="ARBA" id="ARBA00022475"/>
    </source>
</evidence>
<comment type="subcellular location">
    <subcellularLocation>
        <location evidence="1">Cell inner membrane</location>
        <topology evidence="1">Multi-pass membrane protein</topology>
    </subcellularLocation>
</comment>
<evidence type="ECO:0000256" key="6">
    <source>
        <dbReference type="ARBA" id="ARBA00022989"/>
    </source>
</evidence>
<keyword evidence="5 8" id="KW-0812">Transmembrane</keyword>
<keyword evidence="4" id="KW-0997">Cell inner membrane</keyword>
<evidence type="ECO:0000256" key="7">
    <source>
        <dbReference type="ARBA" id="ARBA00023136"/>
    </source>
</evidence>
<proteinExistence type="predicted"/>
<dbReference type="GO" id="GO:0005886">
    <property type="term" value="C:plasma membrane"/>
    <property type="evidence" value="ECO:0007669"/>
    <property type="project" value="UniProtKB-SubCell"/>
</dbReference>
<keyword evidence="3" id="KW-1003">Cell membrane</keyword>
<dbReference type="AlphaFoldDB" id="A0A3B0W6V3"/>
<evidence type="ECO:0000256" key="8">
    <source>
        <dbReference type="SAM" id="Phobius"/>
    </source>
</evidence>
<keyword evidence="7 8" id="KW-0472">Membrane</keyword>
<feature type="transmembrane region" description="Helical" evidence="8">
    <location>
        <begin position="29"/>
        <end position="48"/>
    </location>
</feature>
<evidence type="ECO:0000313" key="10">
    <source>
        <dbReference type="EMBL" id="VAW48083.1"/>
    </source>
</evidence>
<dbReference type="InterPro" id="IPR007387">
    <property type="entry name" value="TRAP_DctQ"/>
</dbReference>
<dbReference type="EMBL" id="UOFB01000236">
    <property type="protein sequence ID" value="VAW48083.1"/>
    <property type="molecule type" value="Genomic_DNA"/>
</dbReference>
<evidence type="ECO:0000259" key="9">
    <source>
        <dbReference type="Pfam" id="PF04290"/>
    </source>
</evidence>
<evidence type="ECO:0000256" key="5">
    <source>
        <dbReference type="ARBA" id="ARBA00022692"/>
    </source>
</evidence>
<name>A0A3B0W6V3_9ZZZZ</name>
<dbReference type="Pfam" id="PF04290">
    <property type="entry name" value="DctQ"/>
    <property type="match status" value="1"/>
</dbReference>
<keyword evidence="2" id="KW-0813">Transport</keyword>
<keyword evidence="6 8" id="KW-1133">Transmembrane helix</keyword>
<accession>A0A3B0W6V3</accession>